<protein>
    <recommendedName>
        <fullName evidence="4 12">Glucans biosynthesis glucosyltransferase H</fullName>
        <ecNumber evidence="12">2.4.1.-</ecNumber>
    </recommendedName>
</protein>
<proteinExistence type="inferred from homology"/>
<feature type="transmembrane region" description="Helical" evidence="12">
    <location>
        <begin position="706"/>
        <end position="729"/>
    </location>
</feature>
<dbReference type="HAMAP" id="MF_01072">
    <property type="entry name" value="MdoH_OpgH"/>
    <property type="match status" value="1"/>
</dbReference>
<dbReference type="InterPro" id="IPR050321">
    <property type="entry name" value="Glycosyltr_2/OpgH_subfam"/>
</dbReference>
<evidence type="ECO:0000256" key="5">
    <source>
        <dbReference type="ARBA" id="ARBA00022475"/>
    </source>
</evidence>
<dbReference type="InterPro" id="IPR001173">
    <property type="entry name" value="Glyco_trans_2-like"/>
</dbReference>
<organism evidence="15 16">
    <name type="scientific">Noviherbaspirillum humi</name>
    <dbReference type="NCBI Taxonomy" id="1688639"/>
    <lineage>
        <taxon>Bacteria</taxon>
        <taxon>Pseudomonadati</taxon>
        <taxon>Pseudomonadota</taxon>
        <taxon>Betaproteobacteria</taxon>
        <taxon>Burkholderiales</taxon>
        <taxon>Oxalobacteraceae</taxon>
        <taxon>Noviherbaspirillum</taxon>
    </lineage>
</organism>
<dbReference type="NCBIfam" id="NF003958">
    <property type="entry name" value="PRK05454.2-1"/>
    <property type="match status" value="1"/>
</dbReference>
<dbReference type="Proteomes" id="UP000198284">
    <property type="component" value="Unassembled WGS sequence"/>
</dbReference>
<dbReference type="EC" id="2.4.1.-" evidence="12"/>
<comment type="function">
    <text evidence="12">Involved in the biosynthesis of osmoregulated periplasmic glucans (OPGs).</text>
</comment>
<evidence type="ECO:0000256" key="13">
    <source>
        <dbReference type="SAM" id="MobiDB-lite"/>
    </source>
</evidence>
<keyword evidence="7 12" id="KW-0328">Glycosyltransferase</keyword>
<dbReference type="UniPathway" id="UPA00637"/>
<dbReference type="GO" id="GO:0009250">
    <property type="term" value="P:glucan biosynthetic process"/>
    <property type="evidence" value="ECO:0007669"/>
    <property type="project" value="UniProtKB-UniRule"/>
</dbReference>
<dbReference type="InterPro" id="IPR029044">
    <property type="entry name" value="Nucleotide-diphossugar_trans"/>
</dbReference>
<feature type="transmembrane region" description="Helical" evidence="12">
    <location>
        <begin position="217"/>
        <end position="243"/>
    </location>
</feature>
<dbReference type="Pfam" id="PF00535">
    <property type="entry name" value="Glycos_transf_2"/>
    <property type="match status" value="1"/>
</dbReference>
<evidence type="ECO:0000256" key="8">
    <source>
        <dbReference type="ARBA" id="ARBA00022679"/>
    </source>
</evidence>
<evidence type="ECO:0000256" key="6">
    <source>
        <dbReference type="ARBA" id="ARBA00022519"/>
    </source>
</evidence>
<feature type="transmembrane region" description="Helical" evidence="12">
    <location>
        <begin position="623"/>
        <end position="641"/>
    </location>
</feature>
<evidence type="ECO:0000256" key="12">
    <source>
        <dbReference type="HAMAP-Rule" id="MF_01072"/>
    </source>
</evidence>
<dbReference type="PANTHER" id="PTHR43867">
    <property type="entry name" value="CELLULOSE SYNTHASE CATALYTIC SUBUNIT A [UDP-FORMING]"/>
    <property type="match status" value="1"/>
</dbReference>
<comment type="subcellular location">
    <subcellularLocation>
        <location evidence="1">Cell inner membrane</location>
        <topology evidence="1">Multi-pass membrane protein</topology>
    </subcellularLocation>
    <subcellularLocation>
        <location evidence="12">Cell membrane</location>
        <topology evidence="12">Multi-pass membrane protein</topology>
    </subcellularLocation>
</comment>
<evidence type="ECO:0000256" key="11">
    <source>
        <dbReference type="ARBA" id="ARBA00023136"/>
    </source>
</evidence>
<keyword evidence="16" id="KW-1185">Reference proteome</keyword>
<evidence type="ECO:0000313" key="16">
    <source>
        <dbReference type="Proteomes" id="UP000198284"/>
    </source>
</evidence>
<sequence length="853" mass="95350">MNAQPASSEKVVQQARLMCRRYLDRLPLAQAQRAEFEARLHGAEPEQALADLHNLLAGGDATPSNPAYGSIMKRLQLAYGRRAPDRREPGNVRHLDIERRKQARMQFTPPINRSSMVPVPWGTLNPLQRWMEQRRRSKTDWVPRKPQPQRQAWPADAPVTADRERDDAPHPRGQWRLIGTIRRFMLLALMLAQTVVATWFMSQVLPYQGKAFSEMALLALFALLFCWVSAGFWTALAGFLVLARGKDRFAIASHVDPAAAIPPEARTAIVMPICNEDVARVMAGLRATYESLARTGDLKRFDFFLLSDSSGGDVRAAELSAWAELCKAVDGFGRIFYRHRKRRVKRKSGNIDDFCRRWGSDYRYMIVLDADSVMSGDCLTRLVRLMEAHPGAGIIQTLPVAAGRDTLYARIQQFASRVYGPLFTAGLHYWQLGESHYWGHNAILRLEPLMRHCALSPLPGRGSLAGEILSHDFVEAALMRRAGWGVWIAYDLPGSYEEMPPNLLDELKRDRRWCHGNLMNFRLLTARGMHPVHRAVFITGVMAYLSAPLWALFLALSTGMLALHTLTVPEYFVEPRQLFPIWPQWHPEKALALFSATATLLFLPKLLSVLLICARGAREFGGALRLCAGMLLEMLFSMLLAPVRMLFHTRFVIGAFLGWALHWKSPPRADSETGWREALEKHGWMMLLGLAWGAGVYWLNPSFVWWLLPIAGGLFLSAPVSVLSSRVSLGRWFRRGRLFTIPEELTPPPELQASAAHHAQTPEPPGFSGAVADPVLNALACAAGHAADPARAQRGFARALALGGPDELDDQHKNALLDDPVTLSQLHLHAWATPQTLARWEADKPGPASCQAG</sequence>
<evidence type="ECO:0000256" key="2">
    <source>
        <dbReference type="ARBA" id="ARBA00005001"/>
    </source>
</evidence>
<evidence type="ECO:0000256" key="7">
    <source>
        <dbReference type="ARBA" id="ARBA00022676"/>
    </source>
</evidence>
<comment type="pathway">
    <text evidence="2 12">Glycan metabolism; osmoregulated periplasmic glucan (OPG) biosynthesis.</text>
</comment>
<feature type="transmembrane region" description="Helical" evidence="12">
    <location>
        <begin position="590"/>
        <end position="611"/>
    </location>
</feature>
<dbReference type="CDD" id="cd04191">
    <property type="entry name" value="Glucan_BSP_MdoH"/>
    <property type="match status" value="1"/>
</dbReference>
<gene>
    <name evidence="12" type="primary">opgH</name>
    <name evidence="15" type="ORF">SAMN06265795_11622</name>
</gene>
<keyword evidence="8 12" id="KW-0808">Transferase</keyword>
<evidence type="ECO:0000256" key="9">
    <source>
        <dbReference type="ARBA" id="ARBA00022692"/>
    </source>
</evidence>
<evidence type="ECO:0000259" key="14">
    <source>
        <dbReference type="Pfam" id="PF00535"/>
    </source>
</evidence>
<feature type="transmembrane region" description="Helical" evidence="12">
    <location>
        <begin position="535"/>
        <end position="556"/>
    </location>
</feature>
<dbReference type="SUPFAM" id="SSF53448">
    <property type="entry name" value="Nucleotide-diphospho-sugar transferases"/>
    <property type="match status" value="1"/>
</dbReference>
<dbReference type="GO" id="GO:0005886">
    <property type="term" value="C:plasma membrane"/>
    <property type="evidence" value="ECO:0007669"/>
    <property type="project" value="UniProtKB-SubCell"/>
</dbReference>
<dbReference type="AlphaFoldDB" id="A0A239KKE9"/>
<feature type="compositionally biased region" description="Basic and acidic residues" evidence="13">
    <location>
        <begin position="161"/>
        <end position="170"/>
    </location>
</feature>
<feature type="region of interest" description="Disordered" evidence="13">
    <location>
        <begin position="135"/>
        <end position="171"/>
    </location>
</feature>
<accession>A0A239KKE9</accession>
<evidence type="ECO:0000256" key="4">
    <source>
        <dbReference type="ARBA" id="ARBA00020585"/>
    </source>
</evidence>
<keyword evidence="9 12" id="KW-0812">Transmembrane</keyword>
<dbReference type="NCBIfam" id="NF003962">
    <property type="entry name" value="PRK05454.2-5"/>
    <property type="match status" value="1"/>
</dbReference>
<keyword evidence="11 12" id="KW-0472">Membrane</keyword>
<evidence type="ECO:0000313" key="15">
    <source>
        <dbReference type="EMBL" id="SNT18079.1"/>
    </source>
</evidence>
<feature type="transmembrane region" description="Helical" evidence="12">
    <location>
        <begin position="184"/>
        <end position="205"/>
    </location>
</feature>
<keyword evidence="10 12" id="KW-1133">Transmembrane helix</keyword>
<dbReference type="InterPro" id="IPR023725">
    <property type="entry name" value="Glucans_biosynth_gluTrFase_H"/>
</dbReference>
<evidence type="ECO:0000256" key="1">
    <source>
        <dbReference type="ARBA" id="ARBA00004429"/>
    </source>
</evidence>
<dbReference type="Gene3D" id="3.90.550.10">
    <property type="entry name" value="Spore Coat Polysaccharide Biosynthesis Protein SpsA, Chain A"/>
    <property type="match status" value="1"/>
</dbReference>
<dbReference type="PANTHER" id="PTHR43867:SF5">
    <property type="entry name" value="GLUCANS BIOSYNTHESIS GLUCOSYLTRANSFERASE H"/>
    <property type="match status" value="1"/>
</dbReference>
<dbReference type="EMBL" id="FZOT01000016">
    <property type="protein sequence ID" value="SNT18079.1"/>
    <property type="molecule type" value="Genomic_DNA"/>
</dbReference>
<keyword evidence="5 12" id="KW-1003">Cell membrane</keyword>
<dbReference type="GO" id="GO:0016758">
    <property type="term" value="F:hexosyltransferase activity"/>
    <property type="evidence" value="ECO:0007669"/>
    <property type="project" value="UniProtKB-UniRule"/>
</dbReference>
<feature type="domain" description="Glycosyltransferase 2-like" evidence="14">
    <location>
        <begin position="269"/>
        <end position="450"/>
    </location>
</feature>
<reference evidence="15 16" key="1">
    <citation type="submission" date="2017-06" db="EMBL/GenBank/DDBJ databases">
        <authorList>
            <person name="Kim H.J."/>
            <person name="Triplett B.A."/>
        </authorList>
    </citation>
    <scope>NUCLEOTIDE SEQUENCE [LARGE SCALE GENOMIC DNA]</scope>
    <source>
        <strain evidence="15 16">U15</strain>
    </source>
</reference>
<evidence type="ECO:0000256" key="3">
    <source>
        <dbReference type="ARBA" id="ARBA00009337"/>
    </source>
</evidence>
<keyword evidence="6" id="KW-0997">Cell inner membrane</keyword>
<comment type="similarity">
    <text evidence="3 12">Belongs to the glycosyltransferase 2 family. OpgH subfamily.</text>
</comment>
<dbReference type="NCBIfam" id="NF003955">
    <property type="entry name" value="PRK05454.1-1"/>
    <property type="match status" value="1"/>
</dbReference>
<evidence type="ECO:0000256" key="10">
    <source>
        <dbReference type="ARBA" id="ARBA00022989"/>
    </source>
</evidence>
<name>A0A239KKE9_9BURK</name>